<dbReference type="GO" id="GO:0007165">
    <property type="term" value="P:signal transduction"/>
    <property type="evidence" value="ECO:0007669"/>
    <property type="project" value="UniProtKB-KW"/>
</dbReference>
<dbReference type="PANTHER" id="PTHR32089">
    <property type="entry name" value="METHYL-ACCEPTING CHEMOTAXIS PROTEIN MCPB"/>
    <property type="match status" value="1"/>
</dbReference>
<organism evidence="7 8">
    <name type="scientific">Vibrio eleionomae</name>
    <dbReference type="NCBI Taxonomy" id="2653505"/>
    <lineage>
        <taxon>Bacteria</taxon>
        <taxon>Pseudomonadati</taxon>
        <taxon>Pseudomonadota</taxon>
        <taxon>Gammaproteobacteria</taxon>
        <taxon>Vibrionales</taxon>
        <taxon>Vibrionaceae</taxon>
        <taxon>Vibrio</taxon>
    </lineage>
</organism>
<dbReference type="EMBL" id="WEKT01000002">
    <property type="protein sequence ID" value="MZI91845.1"/>
    <property type="molecule type" value="Genomic_DNA"/>
</dbReference>
<evidence type="ECO:0000259" key="6">
    <source>
        <dbReference type="PROSITE" id="PS50111"/>
    </source>
</evidence>
<protein>
    <submittedName>
        <fullName evidence="7">Methyl-accepting chemotaxis protein</fullName>
    </submittedName>
</protein>
<evidence type="ECO:0000256" key="2">
    <source>
        <dbReference type="ARBA" id="ARBA00023224"/>
    </source>
</evidence>
<dbReference type="GO" id="GO:0016020">
    <property type="term" value="C:membrane"/>
    <property type="evidence" value="ECO:0007669"/>
    <property type="project" value="UniProtKB-SubCell"/>
</dbReference>
<dbReference type="PROSITE" id="PS50111">
    <property type="entry name" value="CHEMOTAXIS_TRANSDUC_2"/>
    <property type="match status" value="1"/>
</dbReference>
<dbReference type="AlphaFoldDB" id="A0A7X4LH52"/>
<dbReference type="SUPFAM" id="SSF58104">
    <property type="entry name" value="Methyl-accepting chemotaxis protein (MCP) signaling domain"/>
    <property type="match status" value="1"/>
</dbReference>
<keyword evidence="5" id="KW-0812">Transmembrane</keyword>
<proteinExistence type="inferred from homology"/>
<dbReference type="CDD" id="cd11386">
    <property type="entry name" value="MCP_signal"/>
    <property type="match status" value="1"/>
</dbReference>
<name>A0A7X4LH52_9VIBR</name>
<keyword evidence="2 4" id="KW-0807">Transducer</keyword>
<evidence type="ECO:0000256" key="5">
    <source>
        <dbReference type="SAM" id="Phobius"/>
    </source>
</evidence>
<dbReference type="GO" id="GO:0006935">
    <property type="term" value="P:chemotaxis"/>
    <property type="evidence" value="ECO:0007669"/>
    <property type="project" value="UniProtKB-ARBA"/>
</dbReference>
<feature type="transmembrane region" description="Helical" evidence="5">
    <location>
        <begin position="31"/>
        <end position="47"/>
    </location>
</feature>
<dbReference type="RefSeq" id="WP_161153160.1">
    <property type="nucleotide sequence ID" value="NZ_WEKT01000002.1"/>
</dbReference>
<sequence length="522" mass="57047">MFKYLFMPYNAALTPELKQAFTDDFKNTDKILIAVCVVYFLLVAGATSQQYGYYKLGLIGGGIAAIIPLIAYFTMAGTVMCRVIIATALMLFFIITTQQSNGLGEGHFVFFVNLAMLTRYRDWTPLLTGFLVAGIYHFAITYCQFAGVSLGGINLLIFSWGDETSWGLLAPLTYHLVIAIIAFVVGSYYVLEGNRNFTESHMIKNAVKRGYRGDMTSHLNTELVDTELTKQTNQFFMSIRETLTKFVSVTHSLTQHTYELSTSSQTLASSASSQSSEIRGITHSVEEMVEATRAIAENAEETSHGSQQCVTASTEGANAANRFSQSIASLAKEVGAAGSIMDEIENRGQQINSIVSAIRGIAEQTNLLALNAAIEAARAGEQGRGFAVVADEVRVLSQRTHTSTEEITAMIQSFQEITSNASTSMQSCQELAASSVEESHGVQEHFDTISTTIDSINNRVAQIATAAEQQSMTNTEISNNVTQVSTSAQTFTDESKGIDQHAQELRQLNEELNTILQHFKLS</sequence>
<keyword evidence="5" id="KW-1133">Transmembrane helix</keyword>
<reference evidence="7 8" key="1">
    <citation type="submission" date="2019-10" db="EMBL/GenBank/DDBJ databases">
        <title>Vibrio sp. nov. isolated from a shrimp pond.</title>
        <authorList>
            <person name="Gomez-Gil B."/>
            <person name="Enciso-Ibarra J."/>
            <person name="Enciso-Ibarra K."/>
            <person name="Bolan-Mejia C."/>
        </authorList>
    </citation>
    <scope>NUCLEOTIDE SEQUENCE [LARGE SCALE GENOMIC DNA]</scope>
    <source>
        <strain evidence="7 8">CAIM 722</strain>
    </source>
</reference>
<dbReference type="SMART" id="SM00283">
    <property type="entry name" value="MA"/>
    <property type="match status" value="1"/>
</dbReference>
<comment type="caution">
    <text evidence="7">The sequence shown here is derived from an EMBL/GenBank/DDBJ whole genome shotgun (WGS) entry which is preliminary data.</text>
</comment>
<dbReference type="PANTHER" id="PTHR32089:SF117">
    <property type="entry name" value="METHYL ACCEPTING SENSORY TRANSDUCER WITH CACHE_1 SMALL MOLECULE BINDING DOMAIN"/>
    <property type="match status" value="1"/>
</dbReference>
<keyword evidence="5" id="KW-0472">Membrane</keyword>
<dbReference type="Gene3D" id="1.10.287.950">
    <property type="entry name" value="Methyl-accepting chemotaxis protein"/>
    <property type="match status" value="1"/>
</dbReference>
<dbReference type="InterPro" id="IPR004089">
    <property type="entry name" value="MCPsignal_dom"/>
</dbReference>
<evidence type="ECO:0000313" key="7">
    <source>
        <dbReference type="EMBL" id="MZI91845.1"/>
    </source>
</evidence>
<feature type="domain" description="Methyl-accepting transducer" evidence="6">
    <location>
        <begin position="249"/>
        <end position="485"/>
    </location>
</feature>
<dbReference type="Pfam" id="PF00015">
    <property type="entry name" value="MCPsignal"/>
    <property type="match status" value="1"/>
</dbReference>
<comment type="subcellular location">
    <subcellularLocation>
        <location evidence="1">Membrane</location>
    </subcellularLocation>
</comment>
<feature type="transmembrane region" description="Helical" evidence="5">
    <location>
        <begin position="130"/>
        <end position="160"/>
    </location>
</feature>
<gene>
    <name evidence="7" type="ORF">F9817_01320</name>
</gene>
<evidence type="ECO:0000256" key="1">
    <source>
        <dbReference type="ARBA" id="ARBA00004370"/>
    </source>
</evidence>
<evidence type="ECO:0000313" key="8">
    <source>
        <dbReference type="Proteomes" id="UP000462621"/>
    </source>
</evidence>
<evidence type="ECO:0000256" key="4">
    <source>
        <dbReference type="PROSITE-ProRule" id="PRU00284"/>
    </source>
</evidence>
<dbReference type="Proteomes" id="UP000462621">
    <property type="component" value="Unassembled WGS sequence"/>
</dbReference>
<dbReference type="FunFam" id="1.10.287.950:FF:000001">
    <property type="entry name" value="Methyl-accepting chemotaxis sensory transducer"/>
    <property type="match status" value="1"/>
</dbReference>
<accession>A0A7X4LH52</accession>
<feature type="transmembrane region" description="Helical" evidence="5">
    <location>
        <begin position="172"/>
        <end position="191"/>
    </location>
</feature>
<keyword evidence="8" id="KW-1185">Reference proteome</keyword>
<comment type="similarity">
    <text evidence="3">Belongs to the methyl-accepting chemotaxis (MCP) protein family.</text>
</comment>
<evidence type="ECO:0000256" key="3">
    <source>
        <dbReference type="ARBA" id="ARBA00029447"/>
    </source>
</evidence>